<evidence type="ECO:0000259" key="16">
    <source>
        <dbReference type="PROSITE" id="PS51198"/>
    </source>
</evidence>
<comment type="caution">
    <text evidence="18">The sequence shown here is derived from an EMBL/GenBank/DDBJ whole genome shotgun (WGS) entry which is preliminary data.</text>
</comment>
<evidence type="ECO:0000313" key="18">
    <source>
        <dbReference type="EMBL" id="GBG12534.1"/>
    </source>
</evidence>
<dbReference type="GO" id="GO:0033202">
    <property type="term" value="C:DNA helicase complex"/>
    <property type="evidence" value="ECO:0007669"/>
    <property type="project" value="TreeGrafter"/>
</dbReference>
<dbReference type="InterPro" id="IPR027417">
    <property type="entry name" value="P-loop_NTPase"/>
</dbReference>
<dbReference type="PROSITE" id="PS51198">
    <property type="entry name" value="UVRD_HELICASE_ATP_BIND"/>
    <property type="match status" value="1"/>
</dbReference>
<dbReference type="PANTHER" id="PTHR11070">
    <property type="entry name" value="UVRD / RECB / PCRA DNA HELICASE FAMILY MEMBER"/>
    <property type="match status" value="1"/>
</dbReference>
<evidence type="ECO:0000256" key="14">
    <source>
        <dbReference type="ARBA" id="ARBA00048988"/>
    </source>
</evidence>
<dbReference type="InterPro" id="IPR011604">
    <property type="entry name" value="PDDEXK-like_dom_sf"/>
</dbReference>
<dbReference type="RefSeq" id="WP_109013768.1">
    <property type="nucleotide sequence ID" value="NZ_BDOQ01000001.1"/>
</dbReference>
<dbReference type="EC" id="5.6.2.4" evidence="12"/>
<dbReference type="GO" id="GO:0005829">
    <property type="term" value="C:cytosol"/>
    <property type="evidence" value="ECO:0007669"/>
    <property type="project" value="TreeGrafter"/>
</dbReference>
<dbReference type="GO" id="GO:0000725">
    <property type="term" value="P:recombinational repair"/>
    <property type="evidence" value="ECO:0007669"/>
    <property type="project" value="TreeGrafter"/>
</dbReference>
<keyword evidence="10" id="KW-0413">Isomerase</keyword>
<feature type="binding site" evidence="15">
    <location>
        <begin position="27"/>
        <end position="34"/>
    </location>
    <ligand>
        <name>ATP</name>
        <dbReference type="ChEBI" id="CHEBI:30616"/>
    </ligand>
</feature>
<dbReference type="GO" id="GO:0005524">
    <property type="term" value="F:ATP binding"/>
    <property type="evidence" value="ECO:0007669"/>
    <property type="project" value="UniProtKB-UniRule"/>
</dbReference>
<dbReference type="GO" id="GO:0003677">
    <property type="term" value="F:DNA binding"/>
    <property type="evidence" value="ECO:0007669"/>
    <property type="project" value="UniProtKB-KW"/>
</dbReference>
<reference evidence="18 19" key="1">
    <citation type="journal article" date="2018" name="Environ. Microbiol.">
        <title>Isolation and genomic characterization of Novimethylophilus kurashikiensis gen. nov. sp. nov., a new lanthanide-dependent methylotrophic species of Methylophilaceae.</title>
        <authorList>
            <person name="Lv H."/>
            <person name="Sahin N."/>
            <person name="Tani A."/>
        </authorList>
    </citation>
    <scope>NUCLEOTIDE SEQUENCE [LARGE SCALE GENOMIC DNA]</scope>
    <source>
        <strain evidence="18 19">La2-4</strain>
    </source>
</reference>
<proteinExistence type="predicted"/>
<dbReference type="PROSITE" id="PS51217">
    <property type="entry name" value="UVRD_HELICASE_CTER"/>
    <property type="match status" value="1"/>
</dbReference>
<keyword evidence="6" id="KW-0269">Exonuclease</keyword>
<organism evidence="18 19">
    <name type="scientific">Novimethylophilus kurashikiensis</name>
    <dbReference type="NCBI Taxonomy" id="1825523"/>
    <lineage>
        <taxon>Bacteria</taxon>
        <taxon>Pseudomonadati</taxon>
        <taxon>Pseudomonadota</taxon>
        <taxon>Betaproteobacteria</taxon>
        <taxon>Nitrosomonadales</taxon>
        <taxon>Methylophilaceae</taxon>
        <taxon>Novimethylophilus</taxon>
    </lineage>
</organism>
<protein>
    <recommendedName>
        <fullName evidence="12">DNA 3'-5' helicase</fullName>
        <ecNumber evidence="12">5.6.2.4</ecNumber>
    </recommendedName>
    <alternativeName>
        <fullName evidence="13">DNA 3'-5' helicase II</fullName>
    </alternativeName>
</protein>
<evidence type="ECO:0000256" key="4">
    <source>
        <dbReference type="ARBA" id="ARBA00022801"/>
    </source>
</evidence>
<keyword evidence="5 15" id="KW-0347">Helicase</keyword>
<dbReference type="InterPro" id="IPR011335">
    <property type="entry name" value="Restrct_endonuc-II-like"/>
</dbReference>
<keyword evidence="2 15" id="KW-0547">Nucleotide-binding</keyword>
<keyword evidence="1" id="KW-0540">Nuclease</keyword>
<keyword evidence="7 15" id="KW-0067">ATP-binding</keyword>
<dbReference type="AlphaFoldDB" id="A0A2R5F7B8"/>
<dbReference type="Pfam" id="PF13361">
    <property type="entry name" value="UvrD_C"/>
    <property type="match status" value="2"/>
</dbReference>
<evidence type="ECO:0000256" key="1">
    <source>
        <dbReference type="ARBA" id="ARBA00022722"/>
    </source>
</evidence>
<dbReference type="InterPro" id="IPR000212">
    <property type="entry name" value="DNA_helicase_UvrD/REP"/>
</dbReference>
<keyword evidence="19" id="KW-1185">Reference proteome</keyword>
<keyword evidence="8" id="KW-0238">DNA-binding</keyword>
<dbReference type="SUPFAM" id="SSF52540">
    <property type="entry name" value="P-loop containing nucleoside triphosphate hydrolases"/>
    <property type="match status" value="1"/>
</dbReference>
<keyword evidence="9" id="KW-0234">DNA repair</keyword>
<evidence type="ECO:0000256" key="7">
    <source>
        <dbReference type="ARBA" id="ARBA00022840"/>
    </source>
</evidence>
<evidence type="ECO:0000256" key="15">
    <source>
        <dbReference type="PROSITE-ProRule" id="PRU00560"/>
    </source>
</evidence>
<comment type="catalytic activity">
    <reaction evidence="11">
        <text>Couples ATP hydrolysis with the unwinding of duplex DNA by translocating in the 3'-5' direction.</text>
        <dbReference type="EC" id="5.6.2.4"/>
    </reaction>
</comment>
<evidence type="ECO:0000313" key="19">
    <source>
        <dbReference type="Proteomes" id="UP000245081"/>
    </source>
</evidence>
<keyword evidence="3" id="KW-0227">DNA damage</keyword>
<evidence type="ECO:0000256" key="2">
    <source>
        <dbReference type="ARBA" id="ARBA00022741"/>
    </source>
</evidence>
<dbReference type="Gene3D" id="3.90.320.10">
    <property type="match status" value="1"/>
</dbReference>
<dbReference type="GO" id="GO:0004527">
    <property type="term" value="F:exonuclease activity"/>
    <property type="evidence" value="ECO:0007669"/>
    <property type="project" value="UniProtKB-KW"/>
</dbReference>
<dbReference type="InterPro" id="IPR014017">
    <property type="entry name" value="DNA_helicase_UvrD-like_C"/>
</dbReference>
<evidence type="ECO:0000256" key="6">
    <source>
        <dbReference type="ARBA" id="ARBA00022839"/>
    </source>
</evidence>
<dbReference type="Gene3D" id="1.10.486.10">
    <property type="entry name" value="PCRA, domain 4"/>
    <property type="match status" value="1"/>
</dbReference>
<feature type="domain" description="UvrD-like helicase ATP-binding" evidence="16">
    <location>
        <begin position="6"/>
        <end position="481"/>
    </location>
</feature>
<evidence type="ECO:0000256" key="3">
    <source>
        <dbReference type="ARBA" id="ARBA00022763"/>
    </source>
</evidence>
<dbReference type="OrthoDB" id="5905204at2"/>
<evidence type="ECO:0000256" key="5">
    <source>
        <dbReference type="ARBA" id="ARBA00022806"/>
    </source>
</evidence>
<evidence type="ECO:0000256" key="8">
    <source>
        <dbReference type="ARBA" id="ARBA00023125"/>
    </source>
</evidence>
<dbReference type="EMBL" id="BDOQ01000001">
    <property type="protein sequence ID" value="GBG12534.1"/>
    <property type="molecule type" value="Genomic_DNA"/>
</dbReference>
<dbReference type="SUPFAM" id="SSF52980">
    <property type="entry name" value="Restriction endonuclease-like"/>
    <property type="match status" value="1"/>
</dbReference>
<dbReference type="GO" id="GO:0043138">
    <property type="term" value="F:3'-5' DNA helicase activity"/>
    <property type="evidence" value="ECO:0007669"/>
    <property type="project" value="UniProtKB-EC"/>
</dbReference>
<evidence type="ECO:0000259" key="17">
    <source>
        <dbReference type="PROSITE" id="PS51217"/>
    </source>
</evidence>
<evidence type="ECO:0000256" key="10">
    <source>
        <dbReference type="ARBA" id="ARBA00023235"/>
    </source>
</evidence>
<dbReference type="Pfam" id="PF00580">
    <property type="entry name" value="UvrD-helicase"/>
    <property type="match status" value="1"/>
</dbReference>
<accession>A0A2R5F7B8</accession>
<dbReference type="PANTHER" id="PTHR11070:SF2">
    <property type="entry name" value="ATP-DEPENDENT DNA HELICASE SRS2"/>
    <property type="match status" value="1"/>
</dbReference>
<name>A0A2R5F7B8_9PROT</name>
<sequence>MDDQRLLLEDTLNRQRALDLESFIVEAPAGAGKTELLTQRYLKLLAVVDEPEEIVAITFTNKAAAEMRSRVLQSLQDAADEVPIDKPHKQTTRELALKALARSAELGWELLAQPGRLRINTIDSLSSNLARQMPLMSRFGAQPAVSDDATVHYLEAARRTLAMLEDEGGNGAVTEALRYLDNDTVRLSNLLAEMLARRDQWLEHAGRQSVLAEVEAALRHLIQQDIAAAAAVLPPRLQNHLMPAARYAASNLACDCEIALLLDWDTAIPATPEALTMWRSVCELLLTQKGDLRKSVTVKQGFPPGEESKPYKDILAEVIASIPDAAPLARLRDLPDPRGDEDEHRIVTALAQLLQLAATHLWMVFQEAGEVDFVEISRRALLALEDDTGPTDLALKLDYSIRHLLVDEFQDTSPAQVELLRRLTQGWEAGDGRTVFCVGDPMQSIYRFRKADVGLFLQVAEAGIGHLHLQPLHLTRNNRSCPAVVEWVNTAFERVFPTEDSVARGAISYRRFAATKAPVQGEGVVVHPLVLDNGSLNGEASALEACYIADLIEKERAQYPGRSIAVLVRARAHLDALVAEIRRNRPHLRFQAVEIEQLSGRQTVQDVLALTHALFHRADRVNWLAILRAPWCGLQLADMHALAADDHYSTLWQLMQDENRLGRMSDDGRQRLLHVRNVIAEAFAHRGRQSVRRWIESVWLRLAGPYCLWDAGDVRDVQAFFDLIDQLDSAGRFDLPRLEAAMEKLYAAPDVQADESLQFMTIHKSKGLEFDTVILPGLHRVPKKTDAPLVLWESVPMPDGELQLVAAPWVPKHKREDIPSAYDYLQGLENERAANESARVLYVAATRTERRLHLVGAVKTDAKGERKAPSNTFLQLLWSTVGGEFLNASQQATTEVEAADEAEFIPKLIRLPQPSTPEPLAVEHAAMPSKAYAADEETADTSGNLDTHCGTLAHLYMELIVAEGLEAWTVQRVQALQPAMTRWLAQQGHGEEDCQRGAKRVMDAILTTLSSESGRWVLQARENATSELALATADQANVALHVIDRTFIDNGARWIVDYKSARLGDDAAQENLTQQAEKYRTQLERYAALFANEGLPVCKAVFFMAHGVLVELR</sequence>
<dbReference type="Proteomes" id="UP000245081">
    <property type="component" value="Unassembled WGS sequence"/>
</dbReference>
<evidence type="ECO:0000256" key="9">
    <source>
        <dbReference type="ARBA" id="ARBA00023204"/>
    </source>
</evidence>
<keyword evidence="4 15" id="KW-0378">Hydrolase</keyword>
<gene>
    <name evidence="18" type="ORF">NMK_0065</name>
</gene>
<dbReference type="Gene3D" id="3.40.50.300">
    <property type="entry name" value="P-loop containing nucleotide triphosphate hydrolases"/>
    <property type="match status" value="3"/>
</dbReference>
<dbReference type="InterPro" id="IPR014016">
    <property type="entry name" value="UvrD-like_ATP-bd"/>
</dbReference>
<evidence type="ECO:0000256" key="11">
    <source>
        <dbReference type="ARBA" id="ARBA00034617"/>
    </source>
</evidence>
<comment type="catalytic activity">
    <reaction evidence="14">
        <text>ATP + H2O = ADP + phosphate + H(+)</text>
        <dbReference type="Rhea" id="RHEA:13065"/>
        <dbReference type="ChEBI" id="CHEBI:15377"/>
        <dbReference type="ChEBI" id="CHEBI:15378"/>
        <dbReference type="ChEBI" id="CHEBI:30616"/>
        <dbReference type="ChEBI" id="CHEBI:43474"/>
        <dbReference type="ChEBI" id="CHEBI:456216"/>
        <dbReference type="EC" id="5.6.2.4"/>
    </reaction>
</comment>
<feature type="domain" description="UvrD-like helicase C-terminal" evidence="17">
    <location>
        <begin position="493"/>
        <end position="767"/>
    </location>
</feature>
<evidence type="ECO:0000256" key="13">
    <source>
        <dbReference type="ARBA" id="ARBA00034923"/>
    </source>
</evidence>
<evidence type="ECO:0000256" key="12">
    <source>
        <dbReference type="ARBA" id="ARBA00034808"/>
    </source>
</evidence>